<evidence type="ECO:0000313" key="2">
    <source>
        <dbReference type="EMBL" id="KAK9524179.1"/>
    </source>
</evidence>
<proteinExistence type="predicted"/>
<dbReference type="AlphaFoldDB" id="A0AAW1EN59"/>
<evidence type="ECO:0000313" key="3">
    <source>
        <dbReference type="Proteomes" id="UP001488805"/>
    </source>
</evidence>
<gene>
    <name evidence="2" type="ORF">VZT92_018040</name>
</gene>
<dbReference type="EMBL" id="JBCEZU010000156">
    <property type="protein sequence ID" value="KAK9524179.1"/>
    <property type="molecule type" value="Genomic_DNA"/>
</dbReference>
<protein>
    <submittedName>
        <fullName evidence="2">Uncharacterized protein</fullName>
    </submittedName>
</protein>
<dbReference type="Proteomes" id="UP001488805">
    <property type="component" value="Unassembled WGS sequence"/>
</dbReference>
<accession>A0AAW1EN59</accession>
<sequence>MLEFSEGLTDPPFSHQPQLIAIARSRVQSVAAAGNRDPRRLRKQRESTNKHDTSHGHTLDCAQLRTLQPITSCSLTHQTQRHRPAGVFKDYTPPLCPLC</sequence>
<organism evidence="2 3">
    <name type="scientific">Zoarces viviparus</name>
    <name type="common">Viviparous eelpout</name>
    <name type="synonym">Blennius viviparus</name>
    <dbReference type="NCBI Taxonomy" id="48416"/>
    <lineage>
        <taxon>Eukaryota</taxon>
        <taxon>Metazoa</taxon>
        <taxon>Chordata</taxon>
        <taxon>Craniata</taxon>
        <taxon>Vertebrata</taxon>
        <taxon>Euteleostomi</taxon>
        <taxon>Actinopterygii</taxon>
        <taxon>Neopterygii</taxon>
        <taxon>Teleostei</taxon>
        <taxon>Neoteleostei</taxon>
        <taxon>Acanthomorphata</taxon>
        <taxon>Eupercaria</taxon>
        <taxon>Perciformes</taxon>
        <taxon>Cottioidei</taxon>
        <taxon>Zoarcales</taxon>
        <taxon>Zoarcidae</taxon>
        <taxon>Zoarcinae</taxon>
        <taxon>Zoarces</taxon>
    </lineage>
</organism>
<reference evidence="2 3" key="1">
    <citation type="journal article" date="2024" name="Genome Biol. Evol.">
        <title>Chromosome-level genome assembly of the viviparous eelpout Zoarces viviparus.</title>
        <authorList>
            <person name="Fuhrmann N."/>
            <person name="Brasseur M.V."/>
            <person name="Bakowski C.E."/>
            <person name="Podsiadlowski L."/>
            <person name="Prost S."/>
            <person name="Krehenwinkel H."/>
            <person name="Mayer C."/>
        </authorList>
    </citation>
    <scope>NUCLEOTIDE SEQUENCE [LARGE SCALE GENOMIC DNA]</scope>
    <source>
        <strain evidence="2">NO-MEL_2022_Ind0_liver</strain>
    </source>
</reference>
<feature type="region of interest" description="Disordered" evidence="1">
    <location>
        <begin position="29"/>
        <end position="57"/>
    </location>
</feature>
<evidence type="ECO:0000256" key="1">
    <source>
        <dbReference type="SAM" id="MobiDB-lite"/>
    </source>
</evidence>
<feature type="compositionally biased region" description="Basic and acidic residues" evidence="1">
    <location>
        <begin position="44"/>
        <end position="57"/>
    </location>
</feature>
<comment type="caution">
    <text evidence="2">The sequence shown here is derived from an EMBL/GenBank/DDBJ whole genome shotgun (WGS) entry which is preliminary data.</text>
</comment>
<name>A0AAW1EN59_ZOAVI</name>
<keyword evidence="3" id="KW-1185">Reference proteome</keyword>